<dbReference type="PROSITE" id="PS51766">
    <property type="entry name" value="DOCKERIN"/>
    <property type="match status" value="1"/>
</dbReference>
<dbReference type="SUPFAM" id="SSF49373">
    <property type="entry name" value="Invasin/intimin cell-adhesion fragments"/>
    <property type="match status" value="2"/>
</dbReference>
<dbReference type="Gene3D" id="2.60.40.1080">
    <property type="match status" value="2"/>
</dbReference>
<evidence type="ECO:0000256" key="3">
    <source>
        <dbReference type="ARBA" id="ARBA00012756"/>
    </source>
</evidence>
<evidence type="ECO:0000256" key="7">
    <source>
        <dbReference type="ARBA" id="ARBA00023295"/>
    </source>
</evidence>
<dbReference type="SMART" id="SM01029">
    <property type="entry name" value="BetaGal_dom2"/>
    <property type="match status" value="1"/>
</dbReference>
<organism evidence="11 12">
    <name type="scientific">Paenibacillus aceris</name>
    <dbReference type="NCBI Taxonomy" id="869555"/>
    <lineage>
        <taxon>Bacteria</taxon>
        <taxon>Bacillati</taxon>
        <taxon>Bacillota</taxon>
        <taxon>Bacilli</taxon>
        <taxon>Bacillales</taxon>
        <taxon>Paenibacillaceae</taxon>
        <taxon>Paenibacillus</taxon>
    </lineage>
</organism>
<dbReference type="InterPro" id="IPR003343">
    <property type="entry name" value="Big_2"/>
</dbReference>
<dbReference type="Gene3D" id="2.102.20.10">
    <property type="entry name" value="Beta-galactosidase, domain 2"/>
    <property type="match status" value="1"/>
</dbReference>
<dbReference type="InterPro" id="IPR036833">
    <property type="entry name" value="BetaGal_dom3_sf"/>
</dbReference>
<dbReference type="InterPro" id="IPR025972">
    <property type="entry name" value="BetaGal_dom3"/>
</dbReference>
<dbReference type="CDD" id="cd14256">
    <property type="entry name" value="Dockerin_I"/>
    <property type="match status" value="1"/>
</dbReference>
<feature type="domain" description="Dockerin" evidence="10">
    <location>
        <begin position="1847"/>
        <end position="1910"/>
    </location>
</feature>
<protein>
    <recommendedName>
        <fullName evidence="3">beta-galactosidase</fullName>
        <ecNumber evidence="3">3.2.1.23</ecNumber>
    </recommendedName>
</protein>
<dbReference type="InterPro" id="IPR018905">
    <property type="entry name" value="A-galactase_NEW3"/>
</dbReference>
<dbReference type="EMBL" id="JAGGKV010000024">
    <property type="protein sequence ID" value="MBP1966677.1"/>
    <property type="molecule type" value="Genomic_DNA"/>
</dbReference>
<evidence type="ECO:0000256" key="8">
    <source>
        <dbReference type="RuleBase" id="RU003679"/>
    </source>
</evidence>
<feature type="signal peptide" evidence="9">
    <location>
        <begin position="1"/>
        <end position="26"/>
    </location>
</feature>
<dbReference type="Pfam" id="PF10435">
    <property type="entry name" value="BetaGal_dom2"/>
    <property type="match status" value="1"/>
</dbReference>
<comment type="caution">
    <text evidence="11">The sequence shown here is derived from an EMBL/GenBank/DDBJ whole genome shotgun (WGS) entry which is preliminary data.</text>
</comment>
<dbReference type="Pfam" id="PF07554">
    <property type="entry name" value="FIVAR"/>
    <property type="match status" value="3"/>
</dbReference>
<dbReference type="InterPro" id="IPR017853">
    <property type="entry name" value="GH"/>
</dbReference>
<dbReference type="SUPFAM" id="SSF51011">
    <property type="entry name" value="Glycosyl hydrolase domain"/>
    <property type="match status" value="1"/>
</dbReference>
<dbReference type="CDD" id="cd08547">
    <property type="entry name" value="Type_II_cohesin"/>
    <property type="match status" value="1"/>
</dbReference>
<accession>A0ABS4I6Y1</accession>
<reference evidence="11 12" key="1">
    <citation type="submission" date="2021-03" db="EMBL/GenBank/DDBJ databases">
        <title>Genomic Encyclopedia of Type Strains, Phase IV (KMG-IV): sequencing the most valuable type-strain genomes for metagenomic binning, comparative biology and taxonomic classification.</title>
        <authorList>
            <person name="Goeker M."/>
        </authorList>
    </citation>
    <scope>NUCLEOTIDE SEQUENCE [LARGE SCALE GENOMIC DNA]</scope>
    <source>
        <strain evidence="11 12">DSM 24950</strain>
    </source>
</reference>
<dbReference type="Proteomes" id="UP001519344">
    <property type="component" value="Unassembled WGS sequence"/>
</dbReference>
<dbReference type="Gene3D" id="3.20.20.80">
    <property type="entry name" value="Glycosidases"/>
    <property type="match status" value="1"/>
</dbReference>
<dbReference type="EC" id="3.2.1.23" evidence="3"/>
<dbReference type="Gene3D" id="2.60.120.260">
    <property type="entry name" value="Galactose-binding domain-like"/>
    <property type="match status" value="2"/>
</dbReference>
<evidence type="ECO:0000313" key="12">
    <source>
        <dbReference type="Proteomes" id="UP001519344"/>
    </source>
</evidence>
<dbReference type="SUPFAM" id="SSF117100">
    <property type="entry name" value="Beta-galactosidase LacA, domain 3"/>
    <property type="match status" value="1"/>
</dbReference>
<dbReference type="InterPro" id="IPR037110">
    <property type="entry name" value="Betagal_dom2_sf"/>
</dbReference>
<comment type="catalytic activity">
    <reaction evidence="1">
        <text>Hydrolysis of terminal non-reducing beta-D-galactose residues in beta-D-galactosides.</text>
        <dbReference type="EC" id="3.2.1.23"/>
    </reaction>
</comment>
<evidence type="ECO:0000313" key="11">
    <source>
        <dbReference type="EMBL" id="MBP1966677.1"/>
    </source>
</evidence>
<evidence type="ECO:0000259" key="10">
    <source>
        <dbReference type="PROSITE" id="PS51766"/>
    </source>
</evidence>
<dbReference type="InterPro" id="IPR008979">
    <property type="entry name" value="Galactose-bd-like_sf"/>
</dbReference>
<keyword evidence="6" id="KW-0325">Glycoprotein</keyword>
<dbReference type="Pfam" id="PF02368">
    <property type="entry name" value="Big_2"/>
    <property type="match status" value="2"/>
</dbReference>
<dbReference type="Pfam" id="PF13363">
    <property type="entry name" value="BetaGal_dom3"/>
    <property type="match status" value="1"/>
</dbReference>
<dbReference type="SUPFAM" id="SSF51445">
    <property type="entry name" value="(Trans)glycosidases"/>
    <property type="match status" value="1"/>
</dbReference>
<dbReference type="PANTHER" id="PTHR23421">
    <property type="entry name" value="BETA-GALACTOSIDASE RELATED"/>
    <property type="match status" value="1"/>
</dbReference>
<dbReference type="Pfam" id="PF00404">
    <property type="entry name" value="Dockerin_1"/>
    <property type="match status" value="1"/>
</dbReference>
<comment type="similarity">
    <text evidence="2 8">Belongs to the glycosyl hydrolase 35 family.</text>
</comment>
<dbReference type="InterPro" id="IPR001944">
    <property type="entry name" value="Glycoside_Hdrlase_35"/>
</dbReference>
<dbReference type="InterPro" id="IPR008965">
    <property type="entry name" value="CBM2/CBM3_carb-bd_dom_sf"/>
</dbReference>
<dbReference type="SMART" id="SM00635">
    <property type="entry name" value="BID_2"/>
    <property type="match status" value="2"/>
</dbReference>
<dbReference type="InterPro" id="IPR031330">
    <property type="entry name" value="Gly_Hdrlase_35_cat"/>
</dbReference>
<evidence type="ECO:0000256" key="1">
    <source>
        <dbReference type="ARBA" id="ARBA00001412"/>
    </source>
</evidence>
<feature type="chain" id="PRO_5047290570" description="beta-galactosidase" evidence="9">
    <location>
        <begin position="27"/>
        <end position="1910"/>
    </location>
</feature>
<keyword evidence="5" id="KW-0378">Hydrolase</keyword>
<keyword evidence="7" id="KW-0326">Glycosidase</keyword>
<dbReference type="Gene3D" id="1.20.1270.90">
    <property type="entry name" value="AF1782-like"/>
    <property type="match status" value="3"/>
</dbReference>
<dbReference type="InterPro" id="IPR016134">
    <property type="entry name" value="Dockerin_dom"/>
</dbReference>
<dbReference type="SUPFAM" id="SSF49384">
    <property type="entry name" value="Carbohydrate-binding domain"/>
    <property type="match status" value="1"/>
</dbReference>
<dbReference type="Pfam" id="PF01301">
    <property type="entry name" value="Glyco_hydro_35"/>
    <property type="match status" value="1"/>
</dbReference>
<dbReference type="Gene3D" id="2.60.40.680">
    <property type="match status" value="1"/>
</dbReference>
<evidence type="ECO:0000256" key="9">
    <source>
        <dbReference type="SAM" id="SignalP"/>
    </source>
</evidence>
<dbReference type="InterPro" id="IPR002105">
    <property type="entry name" value="Dockerin_1_rpt"/>
</dbReference>
<sequence>MSELIKRFKKASIPLMSIGLSVSLVSAPAVSYADTQPAAPQQNQGTFTLPASQGLTGSHTVSFDHYSLMIDGKRTFIYAGEFDYWRLPSQSEWLDVLQKMKSAGFNAVSIYFNWNYHSPSPGQYDFTGIRDVDKLLTLAQQAGIYVIARPGPYINAETDGGGFPGWLMTQSGKARTSAADYTAAYREWLSQINAIIARHQITNGGSVVLYNVENEYTGSDATYMQQIEDKARADGINVPLYHNDKSGPQGKWASGTGAVDIYAYDSYPSLGGLPTYYGDSHNFAPNSPVFVAELGGGWFDPWGGPGYSSVASSHNANYENIIYNHVVSQGATMMSIYMTYGGTNWGYLPFPGVYSSYDYSAAISESRQLGAKYNEEKLLATMYQTLTPLTKTNPLSVTAPSNANLTVNGLKNPDTGTQFYVLRHSNAASTSNDTTTLNMTSADGSYTIPKKAGTFIQVNGQESKFLVANYALGSQHLVYSTSNLYTYATQGNRDTALFYGGQGSDGETVLRYAAQPTVTALSGNVTSTYDPVSGDLRLNYTHDGSVSKVLIQEGGKELLLLLTTEITARTFWRGDTGNGSVLVEGPYLLRSASTDANGNLALQGDNDQATPIEVFGAPTNQITWNGVAMETAVTQSGSYTFSLADPAPVTIPQLTNWKFSYETHEANPSFNDSAWINADHTTTNNPTKPSTPTVLYADDYGFHHGMIWYRGHFTASGNETGITLDGEGGDNGAYAVWLNGSYLGSSLSGTKVFSFPSNVLNKDGDNVVSVMVQNMGHDEDGGSNDSQKNPRGLVQASFQGASTSIAWKIHGNEGGQVLGDPTRGVMNVGGLFGENNGWALPGFPNQSWSDVSLPDNWSQRGLPEGVAWYRTSFNLNFPMMSDVPLGLNISDSASKNYRSYIYVNGWLVGQYINNLGPQHLFSLPPGVLNPNGNNDVAIAVWALDGASTGLGQVSLQGLGNYAGGVPVQVNDSPDYGTLFSGKTPTVADNAVLSLSSPSTTIAGGQTQTITGVLTNNGTGPIQVSSVNLNAPLDWTVSLTSASASGSLQPGQSQKLLWNVTPPSYYPGYQVQLSANATYTDTKTDKTSALLQLGNAAISSTAVSGVTLDKSILHLVPGTTMPLVAVITPSDAYNKAVKWSSSDPTVATVDQNGNVTGVALGNAVITAKTADGGYSKSADITVQADKTAVTGVSVNTTMYHFASDYFSASNPTAYAPKTQLVANIQPFDATDTRVTWTSDNPTVATVDAMGVVTGLKEGKARINSTTQDGGYTVTTAVYVPTISESFENQTSGSSWNVTKGSTAGAISAAVGPASSVTGQVLNFTGGGTGARSAYKTFATPIANNKVELMFDWNVGSPSGGTGQLRIQDSSHNTYVAIGVAAGATSRLVYTTNPTVITSGAALSTSNATQVANSGFNTANATYHVDAVLDMVTKQVSFTLTNAADAAQTVTVTVPYATGVTFNNNFGGLELYATRNSGATMAWSSWLDNFNVYKLLTVNKTALNAAIATVQTLNSNSYTTASWASLQDVLTAAGSVNNNANATQEQVDAATAALQTAVTGLQVLAGATLTGSGTANSGQSFTLTYGLTGVSQNTFAQDITFTYDPQKLDFVSADSLNDHFIIVDKVATSGQVRLITASVGADHQTNGNWLTLTFRAKSTESTATTVAVTKVVIADDTAVETQVNGTSHSVQITALDTTALSALIANAQGQHDAAVEGMGAGQYPVGSKATLQSAIDSAKAVLANTAATQADITQAVNNLTAALQTFTNLIVVVDTTALSALIANAQGQHDAAVEGTAVGQYVPGSKAALQTAIDNAKAVITNVAATQANVDQTVIDLNAALNAFKASVVQRTPGDVNGDSVVSIGDLALVAVAYGKTSADADWDQYKVADINGDSKVDVLDLAAVANRILQQ</sequence>
<evidence type="ECO:0000256" key="5">
    <source>
        <dbReference type="ARBA" id="ARBA00022801"/>
    </source>
</evidence>
<gene>
    <name evidence="11" type="ORF">J2Z65_005937</name>
</gene>
<dbReference type="Pfam" id="PF10633">
    <property type="entry name" value="NPCBM_assoc"/>
    <property type="match status" value="1"/>
</dbReference>
<dbReference type="PRINTS" id="PR00742">
    <property type="entry name" value="GLHYDRLASE35"/>
</dbReference>
<dbReference type="InterPro" id="IPR025300">
    <property type="entry name" value="BetaGal_jelly_roll_dom"/>
</dbReference>
<dbReference type="RefSeq" id="WP_205300924.1">
    <property type="nucleotide sequence ID" value="NZ_JAAOZR010000010.1"/>
</dbReference>
<evidence type="ECO:0000256" key="6">
    <source>
        <dbReference type="ARBA" id="ARBA00023180"/>
    </source>
</evidence>
<dbReference type="SUPFAM" id="SSF63446">
    <property type="entry name" value="Type I dockerin domain"/>
    <property type="match status" value="1"/>
</dbReference>
<dbReference type="InterPro" id="IPR018954">
    <property type="entry name" value="Betagal_dom2"/>
</dbReference>
<dbReference type="InterPro" id="IPR036439">
    <property type="entry name" value="Dockerin_dom_sf"/>
</dbReference>
<evidence type="ECO:0000256" key="4">
    <source>
        <dbReference type="ARBA" id="ARBA00022729"/>
    </source>
</evidence>
<name>A0ABS4I6Y1_9BACL</name>
<dbReference type="Pfam" id="PF13364">
    <property type="entry name" value="BetaGal_ABD2"/>
    <property type="match status" value="2"/>
</dbReference>
<dbReference type="InterPro" id="IPR008964">
    <property type="entry name" value="Invasin/intimin_cell_adhesion"/>
</dbReference>
<dbReference type="Gene3D" id="1.10.1330.10">
    <property type="entry name" value="Dockerin domain"/>
    <property type="match status" value="1"/>
</dbReference>
<keyword evidence="4 9" id="KW-0732">Signal</keyword>
<proteinExistence type="inferred from homology"/>
<keyword evidence="12" id="KW-1185">Reference proteome</keyword>
<dbReference type="SUPFAM" id="SSF49785">
    <property type="entry name" value="Galactose-binding domain-like"/>
    <property type="match status" value="2"/>
</dbReference>
<evidence type="ECO:0000256" key="2">
    <source>
        <dbReference type="ARBA" id="ARBA00009809"/>
    </source>
</evidence>